<reference evidence="2 3" key="1">
    <citation type="journal article" date="2018" name="Biotechnol. Biofuels">
        <title>Integrative visual omics of the white-rot fungus Polyporus brumalis exposes the biotechnological potential of its oxidative enzymes for delignifying raw plant biomass.</title>
        <authorList>
            <person name="Miyauchi S."/>
            <person name="Rancon A."/>
            <person name="Drula E."/>
            <person name="Hage H."/>
            <person name="Chaduli D."/>
            <person name="Favel A."/>
            <person name="Grisel S."/>
            <person name="Henrissat B."/>
            <person name="Herpoel-Gimbert I."/>
            <person name="Ruiz-Duenas F.J."/>
            <person name="Chevret D."/>
            <person name="Hainaut M."/>
            <person name="Lin J."/>
            <person name="Wang M."/>
            <person name="Pangilinan J."/>
            <person name="Lipzen A."/>
            <person name="Lesage-Meessen L."/>
            <person name="Navarro D."/>
            <person name="Riley R."/>
            <person name="Grigoriev I.V."/>
            <person name="Zhou S."/>
            <person name="Raouche S."/>
            <person name="Rosso M.N."/>
        </authorList>
    </citation>
    <scope>NUCLEOTIDE SEQUENCE [LARGE SCALE GENOMIC DNA]</scope>
    <source>
        <strain evidence="2 3">BRFM 1820</strain>
    </source>
</reference>
<evidence type="ECO:0000313" key="2">
    <source>
        <dbReference type="EMBL" id="RDX42443.1"/>
    </source>
</evidence>
<gene>
    <name evidence="2" type="ORF">OH76DRAFT_101336</name>
</gene>
<feature type="region of interest" description="Disordered" evidence="1">
    <location>
        <begin position="1"/>
        <end position="102"/>
    </location>
</feature>
<accession>A0A371CQ75</accession>
<feature type="compositionally biased region" description="Basic and acidic residues" evidence="1">
    <location>
        <begin position="46"/>
        <end position="64"/>
    </location>
</feature>
<protein>
    <submittedName>
        <fullName evidence="2">Uncharacterized protein</fullName>
    </submittedName>
</protein>
<evidence type="ECO:0000313" key="3">
    <source>
        <dbReference type="Proteomes" id="UP000256964"/>
    </source>
</evidence>
<keyword evidence="3" id="KW-1185">Reference proteome</keyword>
<evidence type="ECO:0000256" key="1">
    <source>
        <dbReference type="SAM" id="MobiDB-lite"/>
    </source>
</evidence>
<organism evidence="2 3">
    <name type="scientific">Lentinus brumalis</name>
    <dbReference type="NCBI Taxonomy" id="2498619"/>
    <lineage>
        <taxon>Eukaryota</taxon>
        <taxon>Fungi</taxon>
        <taxon>Dikarya</taxon>
        <taxon>Basidiomycota</taxon>
        <taxon>Agaricomycotina</taxon>
        <taxon>Agaricomycetes</taxon>
        <taxon>Polyporales</taxon>
        <taxon>Polyporaceae</taxon>
        <taxon>Lentinus</taxon>
    </lineage>
</organism>
<feature type="compositionally biased region" description="Polar residues" evidence="1">
    <location>
        <begin position="1"/>
        <end position="17"/>
    </location>
</feature>
<proteinExistence type="predicted"/>
<dbReference type="AlphaFoldDB" id="A0A371CQ75"/>
<name>A0A371CQ75_9APHY</name>
<dbReference type="EMBL" id="KZ857484">
    <property type="protein sequence ID" value="RDX42443.1"/>
    <property type="molecule type" value="Genomic_DNA"/>
</dbReference>
<dbReference type="Proteomes" id="UP000256964">
    <property type="component" value="Unassembled WGS sequence"/>
</dbReference>
<sequence length="149" mass="16456">MRSTTTPGATAGHSQSPDVRPPRTRDAGLKPSRQTPPSTWPCDAVDEPHRSASKERRVAKDCGRNHSMYDGLRARKPVGRVEREQIPLASGPPEQSSPPKRQIRQGFVLARGNEGRMALRLNGMRTSTSNKLRSLLARRECGRCTDCEA</sequence>